<evidence type="ECO:0000313" key="3">
    <source>
        <dbReference type="Proteomes" id="UP000663838"/>
    </source>
</evidence>
<evidence type="ECO:0000256" key="1">
    <source>
        <dbReference type="SAM" id="SignalP"/>
    </source>
</evidence>
<dbReference type="EMBL" id="CAJOBS010007978">
    <property type="protein sequence ID" value="CAF4926050.1"/>
    <property type="molecule type" value="Genomic_DNA"/>
</dbReference>
<evidence type="ECO:0000313" key="2">
    <source>
        <dbReference type="EMBL" id="CAF4926050.1"/>
    </source>
</evidence>
<keyword evidence="1" id="KW-0732">Signal</keyword>
<organism evidence="2 3">
    <name type="scientific">Rotaria socialis</name>
    <dbReference type="NCBI Taxonomy" id="392032"/>
    <lineage>
        <taxon>Eukaryota</taxon>
        <taxon>Metazoa</taxon>
        <taxon>Spiralia</taxon>
        <taxon>Gnathifera</taxon>
        <taxon>Rotifera</taxon>
        <taxon>Eurotatoria</taxon>
        <taxon>Bdelloidea</taxon>
        <taxon>Philodinida</taxon>
        <taxon>Philodinidae</taxon>
        <taxon>Rotaria</taxon>
    </lineage>
</organism>
<feature type="non-terminal residue" evidence="2">
    <location>
        <position position="52"/>
    </location>
</feature>
<protein>
    <submittedName>
        <fullName evidence="2">Uncharacterized protein</fullName>
    </submittedName>
</protein>
<reference evidence="2" key="1">
    <citation type="submission" date="2021-02" db="EMBL/GenBank/DDBJ databases">
        <authorList>
            <person name="Nowell W R."/>
        </authorList>
    </citation>
    <scope>NUCLEOTIDE SEQUENCE</scope>
</reference>
<feature type="non-terminal residue" evidence="2">
    <location>
        <position position="1"/>
    </location>
</feature>
<accession>A0A821WJQ4</accession>
<dbReference type="Proteomes" id="UP000663838">
    <property type="component" value="Unassembled WGS sequence"/>
</dbReference>
<name>A0A821WJQ4_9BILA</name>
<feature type="signal peptide" evidence="1">
    <location>
        <begin position="1"/>
        <end position="19"/>
    </location>
</feature>
<sequence length="52" mass="5845">MTEFRNVVALLVLFCISKGTSVDRARRSESTQLGYGVSTRYWANRLMGCKDG</sequence>
<dbReference type="AlphaFoldDB" id="A0A821WJQ4"/>
<gene>
    <name evidence="2" type="ORF">TOA249_LOCUS32443</name>
</gene>
<feature type="chain" id="PRO_5032983528" evidence="1">
    <location>
        <begin position="20"/>
        <end position="52"/>
    </location>
</feature>
<proteinExistence type="predicted"/>
<comment type="caution">
    <text evidence="2">The sequence shown here is derived from an EMBL/GenBank/DDBJ whole genome shotgun (WGS) entry which is preliminary data.</text>
</comment>